<name>A0A3B0UJ88_9ZZZZ</name>
<dbReference type="InterPro" id="IPR051543">
    <property type="entry name" value="Serine_Peptidase_S9A"/>
</dbReference>
<dbReference type="GO" id="GO:0006508">
    <property type="term" value="P:proteolysis"/>
    <property type="evidence" value="ECO:0007669"/>
    <property type="project" value="UniProtKB-KW"/>
</dbReference>
<keyword evidence="3" id="KW-0378">Hydrolase</keyword>
<dbReference type="GO" id="GO:0004252">
    <property type="term" value="F:serine-type endopeptidase activity"/>
    <property type="evidence" value="ECO:0007669"/>
    <property type="project" value="UniProtKB-EC"/>
</dbReference>
<gene>
    <name evidence="3" type="ORF">MNBD_BACTEROID06-318</name>
</gene>
<keyword evidence="3" id="KW-0645">Protease</keyword>
<reference evidence="3" key="1">
    <citation type="submission" date="2018-06" db="EMBL/GenBank/DDBJ databases">
        <authorList>
            <person name="Zhirakovskaya E."/>
        </authorList>
    </citation>
    <scope>NUCLEOTIDE SEQUENCE</scope>
</reference>
<dbReference type="InterPro" id="IPR023302">
    <property type="entry name" value="Pept_S9A_N"/>
</dbReference>
<feature type="non-terminal residue" evidence="3">
    <location>
        <position position="421"/>
    </location>
</feature>
<evidence type="ECO:0000259" key="2">
    <source>
        <dbReference type="Pfam" id="PF02897"/>
    </source>
</evidence>
<dbReference type="SUPFAM" id="SSF50993">
    <property type="entry name" value="Peptidase/esterase 'gauge' domain"/>
    <property type="match status" value="1"/>
</dbReference>
<dbReference type="AlphaFoldDB" id="A0A3B0UJ88"/>
<sequence>MNLKSTILILLAFSAFQCTMDKENKQVLAPPTVAKHENVFNEHGHKRVDNYYWLNQREDTAVLDYLNAENTYLDEAMKHTNGLQEKLYDEIVGRIKKDDSSVPYFKNGYWYYTKYVKGGEYPIYCRKKDSLDNDEEIMLDGNSMAEGYSYFAIGGLSVSPNNKILAYGVDTVSRRKYTLHFKNLETGEVLEETIPTTTGSASWGNDNETIFFTTKDENTLRSDRVHRYKVGQPDSQEEIYFEADDTFYTGIYKSLSGKFLILWSGATLTSDYRILNADNPWGEFTPFTPRVRGHEYNIEHHENEFYITTNKDEATNFKLMVAPDNQTEVSNWTEVIAHNPATLLEGVTAFKEYLVLEERTNGLNQIRVRNLTSGEEHYIKFEEQAYMAYTTGNREYNTNTLRFGYQSMTTPASTFDYDMAT</sequence>
<dbReference type="PANTHER" id="PTHR11757:SF19">
    <property type="entry name" value="PROLYL ENDOPEPTIDASE-LIKE"/>
    <property type="match status" value="1"/>
</dbReference>
<dbReference type="Pfam" id="PF02897">
    <property type="entry name" value="Peptidase_S9_N"/>
    <property type="match status" value="1"/>
</dbReference>
<evidence type="ECO:0000313" key="3">
    <source>
        <dbReference type="EMBL" id="VAW29210.1"/>
    </source>
</evidence>
<evidence type="ECO:0000256" key="1">
    <source>
        <dbReference type="ARBA" id="ARBA00005228"/>
    </source>
</evidence>
<dbReference type="PANTHER" id="PTHR11757">
    <property type="entry name" value="PROTEASE FAMILY S9A OLIGOPEPTIDASE"/>
    <property type="match status" value="1"/>
</dbReference>
<feature type="domain" description="Peptidase S9A N-terminal" evidence="2">
    <location>
        <begin position="31"/>
        <end position="421"/>
    </location>
</feature>
<proteinExistence type="inferred from homology"/>
<accession>A0A3B0UJ88</accession>
<dbReference type="Gene3D" id="2.130.10.120">
    <property type="entry name" value="Prolyl oligopeptidase, N-terminal domain"/>
    <property type="match status" value="1"/>
</dbReference>
<dbReference type="EMBL" id="UOES01000532">
    <property type="protein sequence ID" value="VAW29210.1"/>
    <property type="molecule type" value="Genomic_DNA"/>
</dbReference>
<comment type="similarity">
    <text evidence="1">Belongs to the peptidase S9A family.</text>
</comment>
<dbReference type="EC" id="3.4.21.83" evidence="3"/>
<organism evidence="3">
    <name type="scientific">hydrothermal vent metagenome</name>
    <dbReference type="NCBI Taxonomy" id="652676"/>
    <lineage>
        <taxon>unclassified sequences</taxon>
        <taxon>metagenomes</taxon>
        <taxon>ecological metagenomes</taxon>
    </lineage>
</organism>
<protein>
    <submittedName>
        <fullName evidence="3">Protease II</fullName>
        <ecNumber evidence="3">3.4.21.83</ecNumber>
    </submittedName>
</protein>